<dbReference type="KEGG" id="nno:NONO_c75470"/>
<feature type="compositionally biased region" description="Gly residues" evidence="1">
    <location>
        <begin position="23"/>
        <end position="33"/>
    </location>
</feature>
<accession>W5TSL1</accession>
<keyword evidence="3" id="KW-1185">Reference proteome</keyword>
<feature type="region of interest" description="Disordered" evidence="1">
    <location>
        <begin position="1"/>
        <end position="41"/>
    </location>
</feature>
<dbReference type="EMBL" id="CP006850">
    <property type="protein sequence ID" value="AHH22302.1"/>
    <property type="molecule type" value="Genomic_DNA"/>
</dbReference>
<organism evidence="2 3">
    <name type="scientific">Nocardia nova SH22a</name>
    <dbReference type="NCBI Taxonomy" id="1415166"/>
    <lineage>
        <taxon>Bacteria</taxon>
        <taxon>Bacillati</taxon>
        <taxon>Actinomycetota</taxon>
        <taxon>Actinomycetes</taxon>
        <taxon>Mycobacteriales</taxon>
        <taxon>Nocardiaceae</taxon>
        <taxon>Nocardia</taxon>
    </lineage>
</organism>
<dbReference type="Proteomes" id="UP000019150">
    <property type="component" value="Chromosome"/>
</dbReference>
<evidence type="ECO:0000256" key="1">
    <source>
        <dbReference type="SAM" id="MobiDB-lite"/>
    </source>
</evidence>
<name>W5TSL1_9NOCA</name>
<dbReference type="AlphaFoldDB" id="W5TSL1"/>
<gene>
    <name evidence="2" type="ORF">NONO_c75470</name>
</gene>
<evidence type="ECO:0000313" key="2">
    <source>
        <dbReference type="EMBL" id="AHH22302.1"/>
    </source>
</evidence>
<dbReference type="PATRIC" id="fig|1415166.3.peg.7745"/>
<evidence type="ECO:0000313" key="3">
    <source>
        <dbReference type="Proteomes" id="UP000019150"/>
    </source>
</evidence>
<proteinExistence type="predicted"/>
<dbReference type="HOGENOM" id="CLU_3273466_0_0_11"/>
<reference evidence="2 3" key="1">
    <citation type="journal article" date="2014" name="Appl. Environ. Microbiol.">
        <title>Insights into the Microbial Degradation of Rubber and Gutta-Percha by Analysis of the Complete Genome of Nocardia nova SH22a.</title>
        <authorList>
            <person name="Luo Q."/>
            <person name="Hiessl S."/>
            <person name="Poehlein A."/>
            <person name="Daniel R."/>
            <person name="Steinbuchel A."/>
        </authorList>
    </citation>
    <scope>NUCLEOTIDE SEQUENCE [LARGE SCALE GENOMIC DNA]</scope>
    <source>
        <strain evidence="2">SH22a</strain>
    </source>
</reference>
<protein>
    <submittedName>
        <fullName evidence="2">Uncharacterized protein</fullName>
    </submittedName>
</protein>
<sequence length="41" mass="4051">MQEPFTASVGNTPFPAFPQVGAPGPGHDPGGPGFATNEVVA</sequence>